<feature type="transmembrane region" description="Helical" evidence="5">
    <location>
        <begin position="140"/>
        <end position="167"/>
    </location>
</feature>
<dbReference type="Gene3D" id="1.20.120.1630">
    <property type="match status" value="1"/>
</dbReference>
<dbReference type="InterPro" id="IPR052527">
    <property type="entry name" value="Metal_cation-efflux_comp"/>
</dbReference>
<dbReference type="RefSeq" id="WP_241042250.1">
    <property type="nucleotide sequence ID" value="NZ_BAAAJF010000038.1"/>
</dbReference>
<keyword evidence="3 5" id="KW-1133">Transmembrane helix</keyword>
<feature type="transmembrane region" description="Helical" evidence="5">
    <location>
        <begin position="49"/>
        <end position="72"/>
    </location>
</feature>
<keyword evidence="7" id="KW-1185">Reference proteome</keyword>
<dbReference type="Proteomes" id="UP001299970">
    <property type="component" value="Unassembled WGS sequence"/>
</dbReference>
<keyword evidence="2 5" id="KW-0812">Transmembrane</keyword>
<feature type="transmembrane region" description="Helical" evidence="5">
    <location>
        <begin position="6"/>
        <end position="28"/>
    </location>
</feature>
<organism evidence="6 7">
    <name type="scientific">Pseudonocardia alaniniphila</name>
    <dbReference type="NCBI Taxonomy" id="75291"/>
    <lineage>
        <taxon>Bacteria</taxon>
        <taxon>Bacillati</taxon>
        <taxon>Actinomycetota</taxon>
        <taxon>Actinomycetes</taxon>
        <taxon>Pseudonocardiales</taxon>
        <taxon>Pseudonocardiaceae</taxon>
        <taxon>Pseudonocardia</taxon>
    </lineage>
</organism>
<evidence type="ECO:0000256" key="1">
    <source>
        <dbReference type="ARBA" id="ARBA00004127"/>
    </source>
</evidence>
<sequence>MSPAGWAWVALLLYLAGLVLAFGVRSWLQIRRTGTSGFRGISGRPGSPAWWGGVLFPIALLLGLAAPALVLAGITAPVLPAHPALAAAGLVVGLAGLVVVLLAQAAMGSSWRIGVDDTERTELINSGLFRSIRNPTFTGMVAVCAGVALMAPTLVAVLALACLIGAAQIQVRVVEEPYLHRVHGDTYTRYAARTGRFVPGLGRIRPAGAKAPLDTGA</sequence>
<evidence type="ECO:0000256" key="4">
    <source>
        <dbReference type="ARBA" id="ARBA00023136"/>
    </source>
</evidence>
<proteinExistence type="predicted"/>
<protein>
    <submittedName>
        <fullName evidence="6">Isoprenylcysteine carboxylmethyltransferase family protein</fullName>
    </submittedName>
</protein>
<comment type="caution">
    <text evidence="6">The sequence shown here is derived from an EMBL/GenBank/DDBJ whole genome shotgun (WGS) entry which is preliminary data.</text>
</comment>
<dbReference type="PANTHER" id="PTHR43847:SF1">
    <property type="entry name" value="BLL3993 PROTEIN"/>
    <property type="match status" value="1"/>
</dbReference>
<dbReference type="InterPro" id="IPR007318">
    <property type="entry name" value="Phopholipid_MeTrfase"/>
</dbReference>
<dbReference type="PANTHER" id="PTHR43847">
    <property type="entry name" value="BLL3993 PROTEIN"/>
    <property type="match status" value="1"/>
</dbReference>
<keyword evidence="4 5" id="KW-0472">Membrane</keyword>
<comment type="subcellular location">
    <subcellularLocation>
        <location evidence="1">Endomembrane system</location>
        <topology evidence="1">Multi-pass membrane protein</topology>
    </subcellularLocation>
</comment>
<gene>
    <name evidence="6" type="ORF">MMF94_37625</name>
</gene>
<evidence type="ECO:0000313" key="7">
    <source>
        <dbReference type="Proteomes" id="UP001299970"/>
    </source>
</evidence>
<reference evidence="6 7" key="1">
    <citation type="submission" date="2022-03" db="EMBL/GenBank/DDBJ databases">
        <title>Pseudonocardia alaer sp. nov., a novel actinomycete isolated from reed forest soil.</title>
        <authorList>
            <person name="Wang L."/>
        </authorList>
    </citation>
    <scope>NUCLEOTIDE SEQUENCE [LARGE SCALE GENOMIC DNA]</scope>
    <source>
        <strain evidence="6 7">Y-16303</strain>
    </source>
</reference>
<name>A0ABS9TSG1_9PSEU</name>
<evidence type="ECO:0000256" key="5">
    <source>
        <dbReference type="SAM" id="Phobius"/>
    </source>
</evidence>
<evidence type="ECO:0000256" key="3">
    <source>
        <dbReference type="ARBA" id="ARBA00022989"/>
    </source>
</evidence>
<evidence type="ECO:0000313" key="6">
    <source>
        <dbReference type="EMBL" id="MCH6171446.1"/>
    </source>
</evidence>
<accession>A0ABS9TSG1</accession>
<feature type="transmembrane region" description="Helical" evidence="5">
    <location>
        <begin position="84"/>
        <end position="103"/>
    </location>
</feature>
<evidence type="ECO:0000256" key="2">
    <source>
        <dbReference type="ARBA" id="ARBA00022692"/>
    </source>
</evidence>
<dbReference type="Pfam" id="PF04191">
    <property type="entry name" value="PEMT"/>
    <property type="match status" value="1"/>
</dbReference>
<dbReference type="EMBL" id="JAKXMK010000043">
    <property type="protein sequence ID" value="MCH6171446.1"/>
    <property type="molecule type" value="Genomic_DNA"/>
</dbReference>